<keyword evidence="2" id="KW-0560">Oxidoreductase</keyword>
<dbReference type="CDD" id="cd05233">
    <property type="entry name" value="SDR_c"/>
    <property type="match status" value="1"/>
</dbReference>
<dbReference type="Proteomes" id="UP000187651">
    <property type="component" value="Unassembled WGS sequence"/>
</dbReference>
<organism evidence="5 6">
    <name type="scientific">Lachnospira pectinoschiza</name>
    <dbReference type="NCBI Taxonomy" id="28052"/>
    <lineage>
        <taxon>Bacteria</taxon>
        <taxon>Bacillati</taxon>
        <taxon>Bacillota</taxon>
        <taxon>Clostridia</taxon>
        <taxon>Lachnospirales</taxon>
        <taxon>Lachnospiraceae</taxon>
        <taxon>Lachnospira</taxon>
    </lineage>
</organism>
<keyword evidence="4" id="KW-0812">Transmembrane</keyword>
<evidence type="ECO:0000256" key="3">
    <source>
        <dbReference type="RuleBase" id="RU000363"/>
    </source>
</evidence>
<dbReference type="PANTHER" id="PTHR44196:SF2">
    <property type="entry name" value="SHORT-CHAIN DEHYDROGENASE-RELATED"/>
    <property type="match status" value="1"/>
</dbReference>
<keyword evidence="6" id="KW-1185">Reference proteome</keyword>
<dbReference type="InterPro" id="IPR036291">
    <property type="entry name" value="NAD(P)-bd_dom_sf"/>
</dbReference>
<comment type="similarity">
    <text evidence="1 3">Belongs to the short-chain dehydrogenases/reductases (SDR) family.</text>
</comment>
<dbReference type="Gene3D" id="3.40.50.720">
    <property type="entry name" value="NAD(P)-binding Rossmann-like Domain"/>
    <property type="match status" value="1"/>
</dbReference>
<dbReference type="PIRSF" id="PIRSF000126">
    <property type="entry name" value="11-beta-HSD1"/>
    <property type="match status" value="1"/>
</dbReference>
<dbReference type="OrthoDB" id="9808814at2"/>
<proteinExistence type="inferred from homology"/>
<dbReference type="GO" id="GO:0016491">
    <property type="term" value="F:oxidoreductase activity"/>
    <property type="evidence" value="ECO:0007669"/>
    <property type="project" value="UniProtKB-KW"/>
</dbReference>
<keyword evidence="4" id="KW-0472">Membrane</keyword>
<accession>A0A1G9XDF2</accession>
<dbReference type="PRINTS" id="PR00081">
    <property type="entry name" value="GDHRDH"/>
</dbReference>
<evidence type="ECO:0000313" key="6">
    <source>
        <dbReference type="Proteomes" id="UP000187651"/>
    </source>
</evidence>
<dbReference type="AlphaFoldDB" id="A0A1G9XDF2"/>
<dbReference type="SUPFAM" id="SSF51735">
    <property type="entry name" value="NAD(P)-binding Rossmann-fold domains"/>
    <property type="match status" value="1"/>
</dbReference>
<evidence type="ECO:0008006" key="7">
    <source>
        <dbReference type="Google" id="ProtNLM"/>
    </source>
</evidence>
<evidence type="ECO:0000256" key="1">
    <source>
        <dbReference type="ARBA" id="ARBA00006484"/>
    </source>
</evidence>
<evidence type="ECO:0000256" key="2">
    <source>
        <dbReference type="ARBA" id="ARBA00023002"/>
    </source>
</evidence>
<reference evidence="6" key="1">
    <citation type="submission" date="2016-10" db="EMBL/GenBank/DDBJ databases">
        <authorList>
            <person name="Varghese N."/>
            <person name="Submissions S."/>
        </authorList>
    </citation>
    <scope>NUCLEOTIDE SEQUENCE [LARGE SCALE GENOMIC DNA]</scope>
    <source>
        <strain evidence="6">M83</strain>
    </source>
</reference>
<sequence length="253" mass="27468">MGVALITGASSGIGMEIAKILSKKGYGLILVARNKKALDELAASLPNKTKTLALDLSNEKDLSKLVSYVNKKKIDIFVNNAGFGDMGEFTKTSLDKELNMIDLNIKAVHVLTKAVLKKMKRKNYGYILNVASSAGLLYAGPYMATYYATKAYVTSLTTAIATELKNQHSRVCVSALCPGPVDTNFNKVANVKFSLKGISAKYCARVAVEEMFKGKTIIIPTNYMKLAILGNRFLPRLLSAKICGNQQSKKLGN</sequence>
<dbReference type="PRINTS" id="PR00080">
    <property type="entry name" value="SDRFAMILY"/>
</dbReference>
<evidence type="ECO:0000256" key="4">
    <source>
        <dbReference type="SAM" id="Phobius"/>
    </source>
</evidence>
<feature type="transmembrane region" description="Helical" evidence="4">
    <location>
        <begin position="126"/>
        <end position="148"/>
    </location>
</feature>
<dbReference type="GO" id="GO:0016020">
    <property type="term" value="C:membrane"/>
    <property type="evidence" value="ECO:0007669"/>
    <property type="project" value="TreeGrafter"/>
</dbReference>
<dbReference type="RefSeq" id="WP_143452990.1">
    <property type="nucleotide sequence ID" value="NZ_FNHZ01000004.1"/>
</dbReference>
<dbReference type="Pfam" id="PF00106">
    <property type="entry name" value="adh_short"/>
    <property type="match status" value="1"/>
</dbReference>
<protein>
    <recommendedName>
        <fullName evidence="7">Ketoacyl reductase</fullName>
    </recommendedName>
</protein>
<dbReference type="PANTHER" id="PTHR44196">
    <property type="entry name" value="DEHYDROGENASE/REDUCTASE SDR FAMILY MEMBER 7B"/>
    <property type="match status" value="1"/>
</dbReference>
<evidence type="ECO:0000313" key="5">
    <source>
        <dbReference type="EMBL" id="SDM94829.1"/>
    </source>
</evidence>
<dbReference type="EMBL" id="FNHZ01000004">
    <property type="protein sequence ID" value="SDM94829.1"/>
    <property type="molecule type" value="Genomic_DNA"/>
</dbReference>
<dbReference type="InterPro" id="IPR002347">
    <property type="entry name" value="SDR_fam"/>
</dbReference>
<gene>
    <name evidence="5" type="ORF">SAMN05216544_1459</name>
</gene>
<keyword evidence="4" id="KW-1133">Transmembrane helix</keyword>
<name>A0A1G9XDF2_9FIRM</name>